<proteinExistence type="predicted"/>
<evidence type="ECO:0000313" key="1">
    <source>
        <dbReference type="EMBL" id="KAG2313496.1"/>
    </source>
</evidence>
<reference evidence="1 2" key="1">
    <citation type="submission" date="2020-02" db="EMBL/GenBank/DDBJ databases">
        <authorList>
            <person name="Ma Q."/>
            <person name="Huang Y."/>
            <person name="Song X."/>
            <person name="Pei D."/>
        </authorList>
    </citation>
    <scope>NUCLEOTIDE SEQUENCE [LARGE SCALE GENOMIC DNA]</scope>
    <source>
        <strain evidence="1">Sxm20200214</strain>
        <tissue evidence="1">Leaf</tissue>
    </source>
</reference>
<protein>
    <submittedName>
        <fullName evidence="1">Uncharacterized protein</fullName>
    </submittedName>
</protein>
<comment type="caution">
    <text evidence="1">The sequence shown here is derived from an EMBL/GenBank/DDBJ whole genome shotgun (WGS) entry which is preliminary data.</text>
</comment>
<dbReference type="Proteomes" id="UP000886595">
    <property type="component" value="Unassembled WGS sequence"/>
</dbReference>
<gene>
    <name evidence="1" type="ORF">Bca52824_025053</name>
</gene>
<dbReference type="EMBL" id="JAAMPC010000005">
    <property type="protein sequence ID" value="KAG2313496.1"/>
    <property type="molecule type" value="Genomic_DNA"/>
</dbReference>
<sequence length="118" mass="13911">MSAIVQELKVSAKLKEVYRYMVVIRWAHLIIRLRTKEIEREFYDAYERLHKVLLRVHSRAECINLDLDTSPLGHLKLGVESVVKLLRTILEGFHQQETHSLDRFIGVTLLRSVSRWSD</sequence>
<dbReference type="AlphaFoldDB" id="A0A8X7VLI6"/>
<evidence type="ECO:0000313" key="2">
    <source>
        <dbReference type="Proteomes" id="UP000886595"/>
    </source>
</evidence>
<accession>A0A8X7VLI6</accession>
<keyword evidence="2" id="KW-1185">Reference proteome</keyword>
<organism evidence="1 2">
    <name type="scientific">Brassica carinata</name>
    <name type="common">Ethiopian mustard</name>
    <name type="synonym">Abyssinian cabbage</name>
    <dbReference type="NCBI Taxonomy" id="52824"/>
    <lineage>
        <taxon>Eukaryota</taxon>
        <taxon>Viridiplantae</taxon>
        <taxon>Streptophyta</taxon>
        <taxon>Embryophyta</taxon>
        <taxon>Tracheophyta</taxon>
        <taxon>Spermatophyta</taxon>
        <taxon>Magnoliopsida</taxon>
        <taxon>eudicotyledons</taxon>
        <taxon>Gunneridae</taxon>
        <taxon>Pentapetalae</taxon>
        <taxon>rosids</taxon>
        <taxon>malvids</taxon>
        <taxon>Brassicales</taxon>
        <taxon>Brassicaceae</taxon>
        <taxon>Brassiceae</taxon>
        <taxon>Brassica</taxon>
    </lineage>
</organism>
<name>A0A8X7VLI6_BRACI</name>